<evidence type="ECO:0000256" key="2">
    <source>
        <dbReference type="ARBA" id="ARBA00010489"/>
    </source>
</evidence>
<dbReference type="InterPro" id="IPR036397">
    <property type="entry name" value="RNaseH_sf"/>
</dbReference>
<name>A0AAV9P2M0_9PEZI</name>
<evidence type="ECO:0000256" key="4">
    <source>
        <dbReference type="ARBA" id="ARBA00022552"/>
    </source>
</evidence>
<protein>
    <recommendedName>
        <fullName evidence="3">RNA exonuclease 4</fullName>
    </recommendedName>
</protein>
<gene>
    <name evidence="12" type="primary">REX4</name>
    <name evidence="12" type="ORF">LTR77_009235</name>
</gene>
<evidence type="ECO:0000313" key="12">
    <source>
        <dbReference type="EMBL" id="KAK5165138.1"/>
    </source>
</evidence>
<feature type="region of interest" description="Disordered" evidence="10">
    <location>
        <begin position="1"/>
        <end position="117"/>
    </location>
</feature>
<dbReference type="Proteomes" id="UP001337655">
    <property type="component" value="Unassembled WGS sequence"/>
</dbReference>
<dbReference type="GO" id="GO:0000027">
    <property type="term" value="P:ribosomal large subunit assembly"/>
    <property type="evidence" value="ECO:0007669"/>
    <property type="project" value="TreeGrafter"/>
</dbReference>
<evidence type="ECO:0000259" key="11">
    <source>
        <dbReference type="SMART" id="SM00479"/>
    </source>
</evidence>
<feature type="compositionally biased region" description="Basic and acidic residues" evidence="10">
    <location>
        <begin position="285"/>
        <end position="300"/>
    </location>
</feature>
<comment type="similarity">
    <text evidence="2">Belongs to the REXO4 family.</text>
</comment>
<evidence type="ECO:0000256" key="1">
    <source>
        <dbReference type="ARBA" id="ARBA00004123"/>
    </source>
</evidence>
<dbReference type="PANTHER" id="PTHR12801">
    <property type="entry name" value="RNA EXONUCLEASE REXO1 / RECO3 FAMILY MEMBER-RELATED"/>
    <property type="match status" value="1"/>
</dbReference>
<comment type="function">
    <text evidence="9">Exoribonuclease involved in ribosome biosynthesis. Involved in the processing of ITS1, the internal transcribed spacer localized between the 18S and 5.8S rRNAs.</text>
</comment>
<feature type="compositionally biased region" description="Acidic residues" evidence="10">
    <location>
        <begin position="301"/>
        <end position="331"/>
    </location>
</feature>
<feature type="compositionally biased region" description="Low complexity" evidence="10">
    <location>
        <begin position="71"/>
        <end position="89"/>
    </location>
</feature>
<proteinExistence type="inferred from homology"/>
<accession>A0AAV9P2M0</accession>
<dbReference type="GO" id="GO:0008408">
    <property type="term" value="F:3'-5' exonuclease activity"/>
    <property type="evidence" value="ECO:0007669"/>
    <property type="project" value="InterPro"/>
</dbReference>
<evidence type="ECO:0000256" key="5">
    <source>
        <dbReference type="ARBA" id="ARBA00022722"/>
    </source>
</evidence>
<dbReference type="SUPFAM" id="SSF53098">
    <property type="entry name" value="Ribonuclease H-like"/>
    <property type="match status" value="1"/>
</dbReference>
<feature type="domain" description="Exonuclease" evidence="11">
    <location>
        <begin position="131"/>
        <end position="277"/>
    </location>
</feature>
<dbReference type="CDD" id="cd06144">
    <property type="entry name" value="REX4_like"/>
    <property type="match status" value="1"/>
</dbReference>
<keyword evidence="6" id="KW-0378">Hydrolase</keyword>
<dbReference type="GO" id="GO:0003676">
    <property type="term" value="F:nucleic acid binding"/>
    <property type="evidence" value="ECO:0007669"/>
    <property type="project" value="InterPro"/>
</dbReference>
<keyword evidence="13" id="KW-1185">Reference proteome</keyword>
<dbReference type="InterPro" id="IPR013520">
    <property type="entry name" value="Ribonucl_H"/>
</dbReference>
<dbReference type="InterPro" id="IPR012337">
    <property type="entry name" value="RNaseH-like_sf"/>
</dbReference>
<keyword evidence="4" id="KW-0698">rRNA processing</keyword>
<comment type="subcellular location">
    <subcellularLocation>
        <location evidence="1">Nucleus</location>
    </subcellularLocation>
</comment>
<dbReference type="GeneID" id="89930567"/>
<dbReference type="GO" id="GO:0005634">
    <property type="term" value="C:nucleus"/>
    <property type="evidence" value="ECO:0007669"/>
    <property type="project" value="UniProtKB-SubCell"/>
</dbReference>
<dbReference type="AlphaFoldDB" id="A0AAV9P2M0"/>
<keyword evidence="8" id="KW-0539">Nucleus</keyword>
<dbReference type="InterPro" id="IPR037431">
    <property type="entry name" value="REX4_DEDDh_dom"/>
</dbReference>
<evidence type="ECO:0000256" key="8">
    <source>
        <dbReference type="ARBA" id="ARBA00023242"/>
    </source>
</evidence>
<feature type="compositionally biased region" description="Basic and acidic residues" evidence="10">
    <location>
        <begin position="15"/>
        <end position="26"/>
    </location>
</feature>
<sequence length="355" mass="39036">MSGLKGTEVSSNWKKLQEKLQAEKKNQPQQSNGVKRKRPDNDKPKAANAFKKPKTTGARPLKPVRPHKMGTTTSTPTSQPPLRSSLTTTHDIPPSDLTAAYGTHSSTPLSTPLKHKDEVNAGLHPTHKIGKYLALDCEMVGTGPPPHFPDHILARASLVNFHGEQVYDSAEHIRPGVARPFGEVQKTVASLLSGRILVGHALKNDLVVLGLSHPKRDLRDTSRYAKFRIESKGKPPALRNLAKQELGWAIQEGEHSSVEDARAAMGLVRKERVGFEEESRRVFGVGRKDDGNKGKGRGELDREEDGGEADEDDDMDLLDGEEGEDEVDGDEAPAKAKVTATVKKKYKKKKRTKRK</sequence>
<dbReference type="GO" id="GO:0006364">
    <property type="term" value="P:rRNA processing"/>
    <property type="evidence" value="ECO:0007669"/>
    <property type="project" value="UniProtKB-KW"/>
</dbReference>
<dbReference type="InterPro" id="IPR047021">
    <property type="entry name" value="REXO1/3/4-like"/>
</dbReference>
<organism evidence="12 13">
    <name type="scientific">Saxophila tyrrhenica</name>
    <dbReference type="NCBI Taxonomy" id="1690608"/>
    <lineage>
        <taxon>Eukaryota</taxon>
        <taxon>Fungi</taxon>
        <taxon>Dikarya</taxon>
        <taxon>Ascomycota</taxon>
        <taxon>Pezizomycotina</taxon>
        <taxon>Dothideomycetes</taxon>
        <taxon>Dothideomycetidae</taxon>
        <taxon>Mycosphaerellales</taxon>
        <taxon>Extremaceae</taxon>
        <taxon>Saxophila</taxon>
    </lineage>
</organism>
<feature type="region of interest" description="Disordered" evidence="10">
    <location>
        <begin position="285"/>
        <end position="355"/>
    </location>
</feature>
<dbReference type="Gene3D" id="3.30.420.10">
    <property type="entry name" value="Ribonuclease H-like superfamily/Ribonuclease H"/>
    <property type="match status" value="1"/>
</dbReference>
<dbReference type="SMART" id="SM00479">
    <property type="entry name" value="EXOIII"/>
    <property type="match status" value="1"/>
</dbReference>
<comment type="caution">
    <text evidence="12">The sequence shown here is derived from an EMBL/GenBank/DDBJ whole genome shotgun (WGS) entry which is preliminary data.</text>
</comment>
<evidence type="ECO:0000256" key="9">
    <source>
        <dbReference type="ARBA" id="ARBA00025599"/>
    </source>
</evidence>
<keyword evidence="7 12" id="KW-0269">Exonuclease</keyword>
<keyword evidence="5" id="KW-0540">Nuclease</keyword>
<evidence type="ECO:0000256" key="10">
    <source>
        <dbReference type="SAM" id="MobiDB-lite"/>
    </source>
</evidence>
<evidence type="ECO:0000256" key="7">
    <source>
        <dbReference type="ARBA" id="ARBA00022839"/>
    </source>
</evidence>
<evidence type="ECO:0000313" key="13">
    <source>
        <dbReference type="Proteomes" id="UP001337655"/>
    </source>
</evidence>
<evidence type="ECO:0000256" key="3">
    <source>
        <dbReference type="ARBA" id="ARBA00016937"/>
    </source>
</evidence>
<dbReference type="EMBL" id="JAVRRT010000017">
    <property type="protein sequence ID" value="KAK5165138.1"/>
    <property type="molecule type" value="Genomic_DNA"/>
</dbReference>
<reference evidence="12 13" key="1">
    <citation type="submission" date="2023-08" db="EMBL/GenBank/DDBJ databases">
        <title>Black Yeasts Isolated from many extreme environments.</title>
        <authorList>
            <person name="Coleine C."/>
            <person name="Stajich J.E."/>
            <person name="Selbmann L."/>
        </authorList>
    </citation>
    <scope>NUCLEOTIDE SEQUENCE [LARGE SCALE GENOMIC DNA]</scope>
    <source>
        <strain evidence="12 13">CCFEE 5935</strain>
    </source>
</reference>
<dbReference type="PANTHER" id="PTHR12801:SF45">
    <property type="entry name" value="RNA EXONUCLEASE 4"/>
    <property type="match status" value="1"/>
</dbReference>
<dbReference type="RefSeq" id="XP_064655281.1">
    <property type="nucleotide sequence ID" value="XM_064806464.1"/>
</dbReference>
<feature type="compositionally biased region" description="Basic residues" evidence="10">
    <location>
        <begin position="342"/>
        <end position="355"/>
    </location>
</feature>
<evidence type="ECO:0000256" key="6">
    <source>
        <dbReference type="ARBA" id="ARBA00022801"/>
    </source>
</evidence>